<keyword evidence="2" id="KW-0472">Membrane</keyword>
<accession>A0A642C5D6</accession>
<dbReference type="EMBL" id="VWFO01000586">
    <property type="protein sequence ID" value="KAA4648358.1"/>
    <property type="molecule type" value="Genomic_DNA"/>
</dbReference>
<dbReference type="PANTHER" id="PTHR30069:SF29">
    <property type="entry name" value="HEMOGLOBIN AND HEMOGLOBIN-HAPTOGLOBIN-BINDING PROTEIN 1-RELATED"/>
    <property type="match status" value="1"/>
</dbReference>
<organism evidence="4 5">
    <name type="scientific">Bacteroides ovatus</name>
    <dbReference type="NCBI Taxonomy" id="28116"/>
    <lineage>
        <taxon>Bacteria</taxon>
        <taxon>Pseudomonadati</taxon>
        <taxon>Bacteroidota</taxon>
        <taxon>Bacteroidia</taxon>
        <taxon>Bacteroidales</taxon>
        <taxon>Bacteroidaceae</taxon>
        <taxon>Bacteroides</taxon>
    </lineage>
</organism>
<keyword evidence="2" id="KW-0812">Transmembrane</keyword>
<keyword evidence="2" id="KW-0998">Cell outer membrane</keyword>
<reference evidence="4 5" key="1">
    <citation type="journal article" date="2019" name="Nat. Med.">
        <title>A library of human gut bacterial isolates paired with longitudinal multiomics data enables mechanistic microbiome research.</title>
        <authorList>
            <person name="Poyet M."/>
            <person name="Groussin M."/>
            <person name="Gibbons S.M."/>
            <person name="Avila-Pacheco J."/>
            <person name="Jiang X."/>
            <person name="Kearney S.M."/>
            <person name="Perrotta A.R."/>
            <person name="Berdy B."/>
            <person name="Zhao S."/>
            <person name="Lieberman T.D."/>
            <person name="Swanson P.K."/>
            <person name="Smith M."/>
            <person name="Roesemann S."/>
            <person name="Alexander J.E."/>
            <person name="Rich S.A."/>
            <person name="Livny J."/>
            <person name="Vlamakis H."/>
            <person name="Clish C."/>
            <person name="Bullock K."/>
            <person name="Deik A."/>
            <person name="Scott J."/>
            <person name="Pierce K.A."/>
            <person name="Xavier R.J."/>
            <person name="Alm E.J."/>
        </authorList>
    </citation>
    <scope>NUCLEOTIDE SEQUENCE [LARGE SCALE GENOMIC DNA]</scope>
    <source>
        <strain evidence="4 5">BIOML-A14</strain>
    </source>
</reference>
<dbReference type="Gene3D" id="2.170.130.10">
    <property type="entry name" value="TonB-dependent receptor, plug domain"/>
    <property type="match status" value="1"/>
</dbReference>
<evidence type="ECO:0000259" key="3">
    <source>
        <dbReference type="Pfam" id="PF07715"/>
    </source>
</evidence>
<proteinExistence type="inferred from homology"/>
<sequence>MPIGIISGVIGLFVTLPVHAQKSDSIKSMLLPDVVVTESYQQRQAKKSALTVEVIEQDFLRKHFTGNFMQAMENIPGVQAMDIGSGFSKPMIRGMGFNRIAVLENGIKQEGQHWGADHGLELDAFNIEAVNVLKGPSSLLYGSDAMGGVIDIASPPIPSANMLFGDVTLLGKSVNGTLAGSLMLGLKKNAWYVQIRYSEQHFGDYRIPTDTIVYLTQKMPVYGRKLKNTAGVER</sequence>
<evidence type="ECO:0000313" key="4">
    <source>
        <dbReference type="EMBL" id="KAA4648358.1"/>
    </source>
</evidence>
<keyword evidence="2" id="KW-0813">Transport</keyword>
<comment type="subcellular location">
    <subcellularLocation>
        <location evidence="2">Cell outer membrane</location>
        <topology evidence="2">Multi-pass membrane protein</topology>
    </subcellularLocation>
</comment>
<dbReference type="GO" id="GO:0009279">
    <property type="term" value="C:cell outer membrane"/>
    <property type="evidence" value="ECO:0007669"/>
    <property type="project" value="UniProtKB-SubCell"/>
</dbReference>
<protein>
    <submittedName>
        <fullName evidence="4">Plug domain-containing protein</fullName>
    </submittedName>
</protein>
<comment type="similarity">
    <text evidence="2">Belongs to the TonB-dependent receptor family.</text>
</comment>
<dbReference type="Pfam" id="PF07715">
    <property type="entry name" value="Plug"/>
    <property type="match status" value="1"/>
</dbReference>
<dbReference type="SUPFAM" id="SSF56935">
    <property type="entry name" value="Porins"/>
    <property type="match status" value="1"/>
</dbReference>
<evidence type="ECO:0000256" key="1">
    <source>
        <dbReference type="ARBA" id="ARBA00022729"/>
    </source>
</evidence>
<dbReference type="PROSITE" id="PS52016">
    <property type="entry name" value="TONB_DEPENDENT_REC_3"/>
    <property type="match status" value="1"/>
</dbReference>
<evidence type="ECO:0000256" key="2">
    <source>
        <dbReference type="PROSITE-ProRule" id="PRU01360"/>
    </source>
</evidence>
<keyword evidence="2" id="KW-1134">Transmembrane beta strand</keyword>
<feature type="domain" description="TonB-dependent receptor plug" evidence="3">
    <location>
        <begin position="46"/>
        <end position="149"/>
    </location>
</feature>
<dbReference type="InterPro" id="IPR012910">
    <property type="entry name" value="Plug_dom"/>
</dbReference>
<name>A0A642C5D6_BACOV</name>
<dbReference type="GO" id="GO:0015344">
    <property type="term" value="F:siderophore uptake transmembrane transporter activity"/>
    <property type="evidence" value="ECO:0007669"/>
    <property type="project" value="TreeGrafter"/>
</dbReference>
<comment type="caution">
    <text evidence="4">The sequence shown here is derived from an EMBL/GenBank/DDBJ whole genome shotgun (WGS) entry which is preliminary data.</text>
</comment>
<dbReference type="InterPro" id="IPR039426">
    <property type="entry name" value="TonB-dep_rcpt-like"/>
</dbReference>
<dbReference type="AlphaFoldDB" id="A0A642C5D6"/>
<dbReference type="Proteomes" id="UP000435985">
    <property type="component" value="Unassembled WGS sequence"/>
</dbReference>
<evidence type="ECO:0000313" key="5">
    <source>
        <dbReference type="Proteomes" id="UP000435985"/>
    </source>
</evidence>
<feature type="non-terminal residue" evidence="4">
    <location>
        <position position="234"/>
    </location>
</feature>
<dbReference type="InterPro" id="IPR037066">
    <property type="entry name" value="Plug_dom_sf"/>
</dbReference>
<gene>
    <name evidence="4" type="ORF">F3B98_31900</name>
</gene>
<dbReference type="PANTHER" id="PTHR30069">
    <property type="entry name" value="TONB-DEPENDENT OUTER MEMBRANE RECEPTOR"/>
    <property type="match status" value="1"/>
</dbReference>
<dbReference type="GO" id="GO:0044718">
    <property type="term" value="P:siderophore transmembrane transport"/>
    <property type="evidence" value="ECO:0007669"/>
    <property type="project" value="TreeGrafter"/>
</dbReference>
<keyword evidence="1" id="KW-0732">Signal</keyword>